<organism evidence="2 3">
    <name type="scientific">Capsicum annuum</name>
    <name type="common">Capsicum pepper</name>
    <dbReference type="NCBI Taxonomy" id="4072"/>
    <lineage>
        <taxon>Eukaryota</taxon>
        <taxon>Viridiplantae</taxon>
        <taxon>Streptophyta</taxon>
        <taxon>Embryophyta</taxon>
        <taxon>Tracheophyta</taxon>
        <taxon>Spermatophyta</taxon>
        <taxon>Magnoliopsida</taxon>
        <taxon>eudicotyledons</taxon>
        <taxon>Gunneridae</taxon>
        <taxon>Pentapetalae</taxon>
        <taxon>asterids</taxon>
        <taxon>lamiids</taxon>
        <taxon>Solanales</taxon>
        <taxon>Solanaceae</taxon>
        <taxon>Solanoideae</taxon>
        <taxon>Capsiceae</taxon>
        <taxon>Capsicum</taxon>
    </lineage>
</organism>
<sequence length="205" mass="23542">MDELQLFRAITSFSMIYWKPLEVGWFIEYTDGASKANPDPNSIAFCIRDWHGDLLVAQGNRVRDTTSLETEVMAIKACLTYCRKHSISQLILESDSWNIVQILNVKWLTPWSLAMRVKPIKTLMESNFKYDNVEKLPNKGRAICKLDKVRTLRFPIIPSYPSALIAAAVDCKHHMTTRVYFGVVTNLVSEPKVLKYPRASECRIK</sequence>
<dbReference type="AlphaFoldDB" id="A0A2G2YF34"/>
<reference evidence="2 3" key="1">
    <citation type="journal article" date="2014" name="Nat. Genet.">
        <title>Genome sequence of the hot pepper provides insights into the evolution of pungency in Capsicum species.</title>
        <authorList>
            <person name="Kim S."/>
            <person name="Park M."/>
            <person name="Yeom S.I."/>
            <person name="Kim Y.M."/>
            <person name="Lee J.M."/>
            <person name="Lee H.A."/>
            <person name="Seo E."/>
            <person name="Choi J."/>
            <person name="Cheong K."/>
            <person name="Kim K.T."/>
            <person name="Jung K."/>
            <person name="Lee G.W."/>
            <person name="Oh S.K."/>
            <person name="Bae C."/>
            <person name="Kim S.B."/>
            <person name="Lee H.Y."/>
            <person name="Kim S.Y."/>
            <person name="Kim M.S."/>
            <person name="Kang B.C."/>
            <person name="Jo Y.D."/>
            <person name="Yang H.B."/>
            <person name="Jeong H.J."/>
            <person name="Kang W.H."/>
            <person name="Kwon J.K."/>
            <person name="Shin C."/>
            <person name="Lim J.Y."/>
            <person name="Park J.H."/>
            <person name="Huh J.H."/>
            <person name="Kim J.S."/>
            <person name="Kim B.D."/>
            <person name="Cohen O."/>
            <person name="Paran I."/>
            <person name="Suh M.C."/>
            <person name="Lee S.B."/>
            <person name="Kim Y.K."/>
            <person name="Shin Y."/>
            <person name="Noh S.J."/>
            <person name="Park J."/>
            <person name="Seo Y.S."/>
            <person name="Kwon S.Y."/>
            <person name="Kim H.A."/>
            <person name="Park J.M."/>
            <person name="Kim H.J."/>
            <person name="Choi S.B."/>
            <person name="Bosland P.W."/>
            <person name="Reeves G."/>
            <person name="Jo S.H."/>
            <person name="Lee B.W."/>
            <person name="Cho H.T."/>
            <person name="Choi H.S."/>
            <person name="Lee M.S."/>
            <person name="Yu Y."/>
            <person name="Do Choi Y."/>
            <person name="Park B.S."/>
            <person name="van Deynze A."/>
            <person name="Ashrafi H."/>
            <person name="Hill T."/>
            <person name="Kim W.T."/>
            <person name="Pai H.S."/>
            <person name="Ahn H.K."/>
            <person name="Yeam I."/>
            <person name="Giovannoni J.J."/>
            <person name="Rose J.K."/>
            <person name="Sorensen I."/>
            <person name="Lee S.J."/>
            <person name="Kim R.W."/>
            <person name="Choi I.Y."/>
            <person name="Choi B.S."/>
            <person name="Lim J.S."/>
            <person name="Lee Y.H."/>
            <person name="Choi D."/>
        </authorList>
    </citation>
    <scope>NUCLEOTIDE SEQUENCE [LARGE SCALE GENOMIC DNA]</scope>
    <source>
        <strain evidence="3">cv. CM334</strain>
    </source>
</reference>
<dbReference type="Pfam" id="PF13456">
    <property type="entry name" value="RVT_3"/>
    <property type="match status" value="1"/>
</dbReference>
<dbReference type="Gene3D" id="3.30.420.10">
    <property type="entry name" value="Ribonuclease H-like superfamily/Ribonuclease H"/>
    <property type="match status" value="1"/>
</dbReference>
<dbReference type="SUPFAM" id="SSF53098">
    <property type="entry name" value="Ribonuclease H-like"/>
    <property type="match status" value="1"/>
</dbReference>
<proteinExistence type="predicted"/>
<accession>A0A2G2YF34</accession>
<dbReference type="EMBL" id="AYRZ02000011">
    <property type="protein sequence ID" value="PHT68363.1"/>
    <property type="molecule type" value="Genomic_DNA"/>
</dbReference>
<dbReference type="Gramene" id="PHT68363">
    <property type="protein sequence ID" value="PHT68363"/>
    <property type="gene ID" value="T459_27850"/>
</dbReference>
<name>A0A2G2YF34_CAPAN</name>
<feature type="domain" description="RNase H type-1" evidence="1">
    <location>
        <begin position="30"/>
        <end position="129"/>
    </location>
</feature>
<dbReference type="InterPro" id="IPR053151">
    <property type="entry name" value="RNase_H-like"/>
</dbReference>
<dbReference type="InterPro" id="IPR036397">
    <property type="entry name" value="RNaseH_sf"/>
</dbReference>
<keyword evidence="3" id="KW-1185">Reference proteome</keyword>
<comment type="caution">
    <text evidence="2">The sequence shown here is derived from an EMBL/GenBank/DDBJ whole genome shotgun (WGS) entry which is preliminary data.</text>
</comment>
<dbReference type="CDD" id="cd06222">
    <property type="entry name" value="RNase_H_like"/>
    <property type="match status" value="1"/>
</dbReference>
<gene>
    <name evidence="2" type="ORF">T459_27850</name>
</gene>
<dbReference type="Proteomes" id="UP000222542">
    <property type="component" value="Unassembled WGS sequence"/>
</dbReference>
<dbReference type="InterPro" id="IPR012337">
    <property type="entry name" value="RNaseH-like_sf"/>
</dbReference>
<reference evidence="2 3" key="2">
    <citation type="journal article" date="2017" name="Genome Biol.">
        <title>New reference genome sequences of hot pepper reveal the massive evolution of plant disease-resistance genes by retroduplication.</title>
        <authorList>
            <person name="Kim S."/>
            <person name="Park J."/>
            <person name="Yeom S.I."/>
            <person name="Kim Y.M."/>
            <person name="Seo E."/>
            <person name="Kim K.T."/>
            <person name="Kim M.S."/>
            <person name="Lee J.M."/>
            <person name="Cheong K."/>
            <person name="Shin H.S."/>
            <person name="Kim S.B."/>
            <person name="Han K."/>
            <person name="Lee J."/>
            <person name="Park M."/>
            <person name="Lee H.A."/>
            <person name="Lee H.Y."/>
            <person name="Lee Y."/>
            <person name="Oh S."/>
            <person name="Lee J.H."/>
            <person name="Choi E."/>
            <person name="Choi E."/>
            <person name="Lee S.E."/>
            <person name="Jeon J."/>
            <person name="Kim H."/>
            <person name="Choi G."/>
            <person name="Song H."/>
            <person name="Lee J."/>
            <person name="Lee S.C."/>
            <person name="Kwon J.K."/>
            <person name="Lee H.Y."/>
            <person name="Koo N."/>
            <person name="Hong Y."/>
            <person name="Kim R.W."/>
            <person name="Kang W.H."/>
            <person name="Huh J.H."/>
            <person name="Kang B.C."/>
            <person name="Yang T.J."/>
            <person name="Lee Y.H."/>
            <person name="Bennetzen J.L."/>
            <person name="Choi D."/>
        </authorList>
    </citation>
    <scope>NUCLEOTIDE SEQUENCE [LARGE SCALE GENOMIC DNA]</scope>
    <source>
        <strain evidence="3">cv. CM334</strain>
    </source>
</reference>
<dbReference type="PANTHER" id="PTHR47723">
    <property type="entry name" value="OS05G0353850 PROTEIN"/>
    <property type="match status" value="1"/>
</dbReference>
<evidence type="ECO:0000259" key="1">
    <source>
        <dbReference type="Pfam" id="PF13456"/>
    </source>
</evidence>
<evidence type="ECO:0000313" key="2">
    <source>
        <dbReference type="EMBL" id="PHT68363.1"/>
    </source>
</evidence>
<dbReference type="STRING" id="4072.A0A2G2YF34"/>
<dbReference type="GO" id="GO:0004523">
    <property type="term" value="F:RNA-DNA hybrid ribonuclease activity"/>
    <property type="evidence" value="ECO:0007669"/>
    <property type="project" value="InterPro"/>
</dbReference>
<protein>
    <recommendedName>
        <fullName evidence="1">RNase H type-1 domain-containing protein</fullName>
    </recommendedName>
</protein>
<dbReference type="PANTHER" id="PTHR47723:SF24">
    <property type="entry name" value="RNASE H TYPE-1 DOMAIN-CONTAINING PROTEIN"/>
    <property type="match status" value="1"/>
</dbReference>
<evidence type="ECO:0000313" key="3">
    <source>
        <dbReference type="Proteomes" id="UP000222542"/>
    </source>
</evidence>
<dbReference type="InterPro" id="IPR002156">
    <property type="entry name" value="RNaseH_domain"/>
</dbReference>
<dbReference type="InterPro" id="IPR044730">
    <property type="entry name" value="RNase_H-like_dom_plant"/>
</dbReference>
<dbReference type="GO" id="GO:0003676">
    <property type="term" value="F:nucleic acid binding"/>
    <property type="evidence" value="ECO:0007669"/>
    <property type="project" value="InterPro"/>
</dbReference>